<comment type="catalytic activity">
    <reaction evidence="2">
        <text>Ni(II)-pyridinium-3,5-bisthiocarboxylate mononucleotide = pyridinium-3,5-bisthiocarboxylate mononucleotide + Ni(2+)</text>
        <dbReference type="Rhea" id="RHEA:54784"/>
        <dbReference type="ChEBI" id="CHEBI:49786"/>
        <dbReference type="ChEBI" id="CHEBI:137372"/>
        <dbReference type="ChEBI" id="CHEBI:137373"/>
        <dbReference type="EC" id="4.99.1.12"/>
    </reaction>
</comment>
<dbReference type="InterPro" id="IPR002822">
    <property type="entry name" value="Ni_insertion"/>
</dbReference>
<keyword evidence="2" id="KW-0456">Lyase</keyword>
<dbReference type="EC" id="4.99.1.12" evidence="2"/>
<keyword evidence="1 2" id="KW-0533">Nickel</keyword>
<comment type="function">
    <text evidence="2">Involved in the biosynthesis of a nickel-pincer cofactor ((SCS)Ni(II) pincer complex). Binds Ni(2+), and functions in nickel delivery to pyridinium-3,5-bisthiocarboxylic acid mononucleotide (P2TMN), to form the mature cofactor. Is thus probably required for the activation of nickel-pincer cofactor-dependent enzymes.</text>
</comment>
<dbReference type="EMBL" id="PYZL01000036">
    <property type="protein sequence ID" value="PTE73296.1"/>
    <property type="molecule type" value="Genomic_DNA"/>
</dbReference>
<dbReference type="RefSeq" id="WP_103166109.1">
    <property type="nucleotide sequence ID" value="NZ_CP130489.1"/>
</dbReference>
<dbReference type="Proteomes" id="UP000242547">
    <property type="component" value="Unassembled WGS sequence"/>
</dbReference>
<dbReference type="Gene3D" id="3.10.20.300">
    <property type="entry name" value="mk0293 like domain"/>
    <property type="match status" value="1"/>
</dbReference>
<comment type="similarity">
    <text evidence="2">Belongs to the LarC family.</text>
</comment>
<gene>
    <name evidence="2" type="primary">larC</name>
    <name evidence="3" type="ORF">BUY44_06540</name>
    <name evidence="4" type="ORF">BUY47_03840</name>
</gene>
<name>A0A2K4DQM2_9STAP</name>
<dbReference type="Proteomes" id="UP000242088">
    <property type="component" value="Unassembled WGS sequence"/>
</dbReference>
<dbReference type="GO" id="GO:0051604">
    <property type="term" value="P:protein maturation"/>
    <property type="evidence" value="ECO:0007669"/>
    <property type="project" value="UniProtKB-UniRule"/>
</dbReference>
<keyword evidence="5" id="KW-1185">Reference proteome</keyword>
<dbReference type="OrthoDB" id="9765625at2"/>
<dbReference type="Gene3D" id="3.30.70.1380">
    <property type="entry name" value="Transcriptional regulatory protein pf0864 domain like"/>
    <property type="match status" value="1"/>
</dbReference>
<evidence type="ECO:0000313" key="3">
    <source>
        <dbReference type="EMBL" id="PTE73296.1"/>
    </source>
</evidence>
<evidence type="ECO:0000313" key="4">
    <source>
        <dbReference type="EMBL" id="PTF14560.1"/>
    </source>
</evidence>
<reference evidence="4" key="3">
    <citation type="submission" date="2018-03" db="EMBL/GenBank/DDBJ databases">
        <authorList>
            <person name="Naushad S."/>
        </authorList>
    </citation>
    <scope>NUCLEOTIDE SEQUENCE</scope>
    <source>
        <strain evidence="4">SNUC 1409</strain>
    </source>
</reference>
<comment type="caution">
    <text evidence="3">The sequence shown here is derived from an EMBL/GenBank/DDBJ whole genome shotgun (WGS) entry which is preliminary data.</text>
</comment>
<evidence type="ECO:0000256" key="2">
    <source>
        <dbReference type="HAMAP-Rule" id="MF_01074"/>
    </source>
</evidence>
<organism evidence="3 6">
    <name type="scientific">Staphylococcus devriesei</name>
    <dbReference type="NCBI Taxonomy" id="586733"/>
    <lineage>
        <taxon>Bacteria</taxon>
        <taxon>Bacillati</taxon>
        <taxon>Bacillota</taxon>
        <taxon>Bacilli</taxon>
        <taxon>Bacillales</taxon>
        <taxon>Staphylococcaceae</taxon>
        <taxon>Staphylococcus</taxon>
    </lineage>
</organism>
<dbReference type="GO" id="GO:0016829">
    <property type="term" value="F:lyase activity"/>
    <property type="evidence" value="ECO:0007669"/>
    <property type="project" value="UniProtKB-UniRule"/>
</dbReference>
<dbReference type="PANTHER" id="PTHR36566">
    <property type="entry name" value="NICKEL INSERTION PROTEIN-RELATED"/>
    <property type="match status" value="1"/>
</dbReference>
<dbReference type="HAMAP" id="MF_01074">
    <property type="entry name" value="LarC"/>
    <property type="match status" value="1"/>
</dbReference>
<accession>A0A2K4DQM2</accession>
<dbReference type="EMBL" id="PYZI01000003">
    <property type="protein sequence ID" value="PTF14560.1"/>
    <property type="molecule type" value="Genomic_DNA"/>
</dbReference>
<dbReference type="Pfam" id="PF01969">
    <property type="entry name" value="Ni_insertion"/>
    <property type="match status" value="1"/>
</dbReference>
<dbReference type="AlphaFoldDB" id="A0A2K4DQM2"/>
<reference evidence="5 6" key="1">
    <citation type="journal article" date="2016" name="Front. Microbiol.">
        <title>Comprehensive Phylogenetic Analysis of Bovine Non-aureus Staphylococci Species Based on Whole-Genome Sequencing.</title>
        <authorList>
            <person name="Naushad S."/>
            <person name="Barkema H.W."/>
            <person name="Luby C."/>
            <person name="Condas L.A."/>
            <person name="Nobrega D.B."/>
            <person name="Carson D.A."/>
            <person name="De Buck J."/>
        </authorList>
    </citation>
    <scope>NUCLEOTIDE SEQUENCE [LARGE SCALE GENOMIC DNA]</scope>
    <source>
        <strain evidence="4 5">SNUC 1409</strain>
        <strain evidence="3 6">SNUC 761</strain>
    </source>
</reference>
<protein>
    <recommendedName>
        <fullName evidence="2">Pyridinium-3,5-bisthiocarboxylic acid mononucleotide nickel insertion protein</fullName>
        <shortName evidence="2">P2TMN nickel insertion protein</shortName>
        <ecNumber evidence="2">4.99.1.12</ecNumber>
    </recommendedName>
    <alternativeName>
        <fullName evidence="2">Nickel-pincer cofactor biosynthesis protein LarC</fullName>
    </alternativeName>
</protein>
<reference evidence="3" key="2">
    <citation type="submission" date="2018-03" db="EMBL/GenBank/DDBJ databases">
        <authorList>
            <person name="Keele B.F."/>
        </authorList>
    </citation>
    <scope>NUCLEOTIDE SEQUENCE</scope>
    <source>
        <strain evidence="3">SNUC 761</strain>
    </source>
</reference>
<dbReference type="PANTHER" id="PTHR36566:SF1">
    <property type="entry name" value="PYRIDINIUM-3,5-BISTHIOCARBOXYLIC ACID MONONUCLEOTIDE NICKEL INSERTION PROTEIN"/>
    <property type="match status" value="1"/>
</dbReference>
<evidence type="ECO:0000256" key="1">
    <source>
        <dbReference type="ARBA" id="ARBA00022596"/>
    </source>
</evidence>
<evidence type="ECO:0000313" key="6">
    <source>
        <dbReference type="Proteomes" id="UP000242547"/>
    </source>
</evidence>
<dbReference type="NCBIfam" id="TIGR00299">
    <property type="entry name" value="nickel pincer cofactor biosynthesis protein LarC"/>
    <property type="match status" value="1"/>
</dbReference>
<evidence type="ECO:0000313" key="5">
    <source>
        <dbReference type="Proteomes" id="UP000242088"/>
    </source>
</evidence>
<sequence>MSKALYLDCHAGIAGDMLLSALVDLGADAKKIENELKQLPIDDFALHFEKKVKQGINAMTLNIDFHEHHHHRKASDIFKMIDESHLADRVKARSKKIFETIGYAEAKIHGMTLEDVHFHEVGAMDSIIDIIGGCIALEQLDIETLYCSAIPTGNGKINIAHGIYPIPAPATAEILKGIPLADFDVQSELTTPTGAAFAKSLVSNFGPFPAATMTEIGYGAGNKDFEFPNILRVIQFQDARENTNDQVQVVECQIDDMTPEMLGHFMDIALKDGALDVYYTPITMKKNRPAIQLTIICKVNEKHHIENIVLSHTSSLGVRSYTVNRRILSRAFRKIKTQYGEITIKFSLKNGKILKMKPEYEEMKKVSTEESIPLQNVYNEVMKVLYNHYKVGDELTEE</sequence>
<dbReference type="GeneID" id="48888798"/>
<dbReference type="GO" id="GO:0016151">
    <property type="term" value="F:nickel cation binding"/>
    <property type="evidence" value="ECO:0007669"/>
    <property type="project" value="UniProtKB-UniRule"/>
</dbReference>
<proteinExistence type="inferred from homology"/>